<dbReference type="EMBL" id="LUCH01006519">
    <property type="protein sequence ID" value="KAF5397269.1"/>
    <property type="molecule type" value="Genomic_DNA"/>
</dbReference>
<dbReference type="AlphaFoldDB" id="A0A8J4WEK6"/>
<dbReference type="Proteomes" id="UP000748531">
    <property type="component" value="Unassembled WGS sequence"/>
</dbReference>
<name>A0A8J4WEK6_9TREM</name>
<proteinExistence type="predicted"/>
<keyword evidence="2" id="KW-1185">Reference proteome</keyword>
<evidence type="ECO:0000313" key="1">
    <source>
        <dbReference type="EMBL" id="KAF5397269.1"/>
    </source>
</evidence>
<sequence>MVFKLHCSTALYEDVGRHGPLDGFPTFPFESDLSRLKRPIHCSTLSISLQFLRIGEIHDHDFPGGQPISDNIVSSSSLTV</sequence>
<comment type="caution">
    <text evidence="1">The sequence shown here is derived from an EMBL/GenBank/DDBJ whole genome shotgun (WGS) entry which is preliminary data.</text>
</comment>
<gene>
    <name evidence="1" type="ORF">PHET_09958</name>
</gene>
<dbReference type="OrthoDB" id="10036512at2759"/>
<organism evidence="1 2">
    <name type="scientific">Paragonimus heterotremus</name>
    <dbReference type="NCBI Taxonomy" id="100268"/>
    <lineage>
        <taxon>Eukaryota</taxon>
        <taxon>Metazoa</taxon>
        <taxon>Spiralia</taxon>
        <taxon>Lophotrochozoa</taxon>
        <taxon>Platyhelminthes</taxon>
        <taxon>Trematoda</taxon>
        <taxon>Digenea</taxon>
        <taxon>Plagiorchiida</taxon>
        <taxon>Troglotremata</taxon>
        <taxon>Troglotrematidae</taxon>
        <taxon>Paragonimus</taxon>
    </lineage>
</organism>
<protein>
    <submittedName>
        <fullName evidence="1">Uncharacterized protein</fullName>
    </submittedName>
</protein>
<evidence type="ECO:0000313" key="2">
    <source>
        <dbReference type="Proteomes" id="UP000748531"/>
    </source>
</evidence>
<reference evidence="1" key="1">
    <citation type="submission" date="2019-05" db="EMBL/GenBank/DDBJ databases">
        <title>Annotation for the trematode Paragonimus heterotremus.</title>
        <authorList>
            <person name="Choi Y.-J."/>
        </authorList>
    </citation>
    <scope>NUCLEOTIDE SEQUENCE</scope>
    <source>
        <strain evidence="1">LC</strain>
    </source>
</reference>
<accession>A0A8J4WEK6</accession>